<evidence type="ECO:0000256" key="1">
    <source>
        <dbReference type="SAM" id="MobiDB-lite"/>
    </source>
</evidence>
<name>A0A9P8SLB7_9HYPO</name>
<sequence length="76" mass="8452">MPSTKAALSNLFHPSRPSTSADEKRHLIGETSSVASWRSSSQDDARRQSSTPMRPKPNKEKISVPTLIMPPMRFSN</sequence>
<organism evidence="2 3">
    <name type="scientific">Hirsutella rhossiliensis</name>
    <dbReference type="NCBI Taxonomy" id="111463"/>
    <lineage>
        <taxon>Eukaryota</taxon>
        <taxon>Fungi</taxon>
        <taxon>Dikarya</taxon>
        <taxon>Ascomycota</taxon>
        <taxon>Pezizomycotina</taxon>
        <taxon>Sordariomycetes</taxon>
        <taxon>Hypocreomycetidae</taxon>
        <taxon>Hypocreales</taxon>
        <taxon>Ophiocordycipitaceae</taxon>
        <taxon>Hirsutella</taxon>
    </lineage>
</organism>
<dbReference type="AlphaFoldDB" id="A0A9P8SLB7"/>
<comment type="caution">
    <text evidence="2">The sequence shown here is derived from an EMBL/GenBank/DDBJ whole genome shotgun (WGS) entry which is preliminary data.</text>
</comment>
<proteinExistence type="predicted"/>
<feature type="region of interest" description="Disordered" evidence="1">
    <location>
        <begin position="1"/>
        <end position="76"/>
    </location>
</feature>
<dbReference type="Proteomes" id="UP000824596">
    <property type="component" value="Unassembled WGS sequence"/>
</dbReference>
<dbReference type="OrthoDB" id="10468607at2759"/>
<evidence type="ECO:0000313" key="2">
    <source>
        <dbReference type="EMBL" id="KAH0965645.1"/>
    </source>
</evidence>
<dbReference type="GeneID" id="68352790"/>
<keyword evidence="3" id="KW-1185">Reference proteome</keyword>
<dbReference type="RefSeq" id="XP_044723158.1">
    <property type="nucleotide sequence ID" value="XM_044862132.1"/>
</dbReference>
<evidence type="ECO:0000313" key="3">
    <source>
        <dbReference type="Proteomes" id="UP000824596"/>
    </source>
</evidence>
<accession>A0A9P8SLB7</accession>
<protein>
    <submittedName>
        <fullName evidence="2">Uncharacterized protein</fullName>
    </submittedName>
</protein>
<reference evidence="2" key="1">
    <citation type="submission" date="2021-09" db="EMBL/GenBank/DDBJ databases">
        <title>A high-quality genome of the endoparasitic fungus Hirsutella rhossiliensis with a comparison of Hirsutella genomes reveals transposable elements contributing to genome size variation.</title>
        <authorList>
            <person name="Lin R."/>
            <person name="Jiao Y."/>
            <person name="Sun X."/>
            <person name="Ling J."/>
            <person name="Xie B."/>
            <person name="Cheng X."/>
        </authorList>
    </citation>
    <scope>NUCLEOTIDE SEQUENCE</scope>
    <source>
        <strain evidence="2">HR02</strain>
    </source>
</reference>
<gene>
    <name evidence="2" type="ORF">HRG_03661</name>
</gene>
<dbReference type="EMBL" id="JAIZPD010000003">
    <property type="protein sequence ID" value="KAH0965645.1"/>
    <property type="molecule type" value="Genomic_DNA"/>
</dbReference>